<dbReference type="SMART" id="SM00490">
    <property type="entry name" value="HELICc"/>
    <property type="match status" value="1"/>
</dbReference>
<evidence type="ECO:0000256" key="1">
    <source>
        <dbReference type="ARBA" id="ARBA00022741"/>
    </source>
</evidence>
<feature type="domain" description="DEAD-box RNA helicase Q" evidence="11">
    <location>
        <begin position="2"/>
        <end position="30"/>
    </location>
</feature>
<dbReference type="PANTHER" id="PTHR47959">
    <property type="entry name" value="ATP-DEPENDENT RNA HELICASE RHLE-RELATED"/>
    <property type="match status" value="1"/>
</dbReference>
<evidence type="ECO:0000259" key="11">
    <source>
        <dbReference type="PROSITE" id="PS51195"/>
    </source>
</evidence>
<dbReference type="GO" id="GO:0003676">
    <property type="term" value="F:nucleic acid binding"/>
    <property type="evidence" value="ECO:0007669"/>
    <property type="project" value="InterPro"/>
</dbReference>
<keyword evidence="1 7" id="KW-0547">Nucleotide-binding</keyword>
<dbReference type="InterPro" id="IPR011545">
    <property type="entry name" value="DEAD/DEAH_box_helicase_dom"/>
</dbReference>
<accession>A0A832G087</accession>
<evidence type="ECO:0000256" key="3">
    <source>
        <dbReference type="ARBA" id="ARBA00022806"/>
    </source>
</evidence>
<reference evidence="12" key="1">
    <citation type="journal article" date="2020" name="mSystems">
        <title>Genome- and Community-Level Interaction Insights into Carbon Utilization and Element Cycling Functions of Hydrothermarchaeota in Hydrothermal Sediment.</title>
        <authorList>
            <person name="Zhou Z."/>
            <person name="Liu Y."/>
            <person name="Xu W."/>
            <person name="Pan J."/>
            <person name="Luo Z.H."/>
            <person name="Li M."/>
        </authorList>
    </citation>
    <scope>NUCLEOTIDE SEQUENCE [LARGE SCALE GENOMIC DNA]</scope>
    <source>
        <strain evidence="12">SpSt-500</strain>
    </source>
</reference>
<feature type="compositionally biased region" description="Basic and acidic residues" evidence="8">
    <location>
        <begin position="546"/>
        <end position="559"/>
    </location>
</feature>
<evidence type="ECO:0000256" key="7">
    <source>
        <dbReference type="RuleBase" id="RU000492"/>
    </source>
</evidence>
<dbReference type="EMBL" id="DSVI01000004">
    <property type="protein sequence ID" value="HGT46704.1"/>
    <property type="molecule type" value="Genomic_DNA"/>
</dbReference>
<feature type="region of interest" description="Disordered" evidence="8">
    <location>
        <begin position="539"/>
        <end position="559"/>
    </location>
</feature>
<dbReference type="Pfam" id="PF00270">
    <property type="entry name" value="DEAD"/>
    <property type="match status" value="1"/>
</dbReference>
<dbReference type="CDD" id="cd00268">
    <property type="entry name" value="DEADc"/>
    <property type="match status" value="1"/>
</dbReference>
<evidence type="ECO:0000259" key="9">
    <source>
        <dbReference type="PROSITE" id="PS51192"/>
    </source>
</evidence>
<protein>
    <submittedName>
        <fullName evidence="12">DEAD/DEAH box helicase</fullName>
    </submittedName>
</protein>
<dbReference type="CDD" id="cd12252">
    <property type="entry name" value="RRM_DbpA"/>
    <property type="match status" value="1"/>
</dbReference>
<name>A0A832G087_9BACT</name>
<proteinExistence type="inferred from homology"/>
<feature type="domain" description="Helicase ATP-binding" evidence="9">
    <location>
        <begin position="35"/>
        <end position="206"/>
    </location>
</feature>
<dbReference type="InterPro" id="IPR005580">
    <property type="entry name" value="DbpA/CsdA_RNA-bd_dom"/>
</dbReference>
<evidence type="ECO:0000313" key="12">
    <source>
        <dbReference type="EMBL" id="HGT46704.1"/>
    </source>
</evidence>
<gene>
    <name evidence="12" type="ORF">ENS56_01555</name>
</gene>
<evidence type="ECO:0000256" key="2">
    <source>
        <dbReference type="ARBA" id="ARBA00022801"/>
    </source>
</evidence>
<dbReference type="Pfam" id="PF00271">
    <property type="entry name" value="Helicase_C"/>
    <property type="match status" value="1"/>
</dbReference>
<keyword evidence="4 7" id="KW-0067">ATP-binding</keyword>
<evidence type="ECO:0000256" key="5">
    <source>
        <dbReference type="ARBA" id="ARBA00038437"/>
    </source>
</evidence>
<dbReference type="Gene3D" id="3.40.50.300">
    <property type="entry name" value="P-loop containing nucleotide triphosphate hydrolases"/>
    <property type="match status" value="2"/>
</dbReference>
<dbReference type="Gene3D" id="3.30.70.330">
    <property type="match status" value="1"/>
</dbReference>
<dbReference type="SMART" id="SM00487">
    <property type="entry name" value="DEXDc"/>
    <property type="match status" value="1"/>
</dbReference>
<dbReference type="PROSITE" id="PS51192">
    <property type="entry name" value="HELICASE_ATP_BIND_1"/>
    <property type="match status" value="1"/>
</dbReference>
<dbReference type="InterPro" id="IPR014014">
    <property type="entry name" value="RNA_helicase_DEAD_Q_motif"/>
</dbReference>
<dbReference type="InterPro" id="IPR000629">
    <property type="entry name" value="RNA-helicase_DEAD-box_CS"/>
</dbReference>
<evidence type="ECO:0000256" key="6">
    <source>
        <dbReference type="PROSITE-ProRule" id="PRU00552"/>
    </source>
</evidence>
<dbReference type="InterPro" id="IPR050079">
    <property type="entry name" value="DEAD_box_RNA_helicase"/>
</dbReference>
<dbReference type="Pfam" id="PF03880">
    <property type="entry name" value="DbpA"/>
    <property type="match status" value="1"/>
</dbReference>
<dbReference type="InterPro" id="IPR044742">
    <property type="entry name" value="DEAD/DEAH_RhlB"/>
</dbReference>
<dbReference type="InterPro" id="IPR001650">
    <property type="entry name" value="Helicase_C-like"/>
</dbReference>
<dbReference type="GO" id="GO:0003724">
    <property type="term" value="F:RNA helicase activity"/>
    <property type="evidence" value="ECO:0007669"/>
    <property type="project" value="InterPro"/>
</dbReference>
<dbReference type="PANTHER" id="PTHR47959:SF13">
    <property type="entry name" value="ATP-DEPENDENT RNA HELICASE RHLE"/>
    <property type="match status" value="1"/>
</dbReference>
<dbReference type="AlphaFoldDB" id="A0A832G087"/>
<evidence type="ECO:0000256" key="4">
    <source>
        <dbReference type="ARBA" id="ARBA00022840"/>
    </source>
</evidence>
<dbReference type="InterPro" id="IPR014001">
    <property type="entry name" value="Helicase_ATP-bd"/>
</dbReference>
<comment type="similarity">
    <text evidence="5 7">Belongs to the DEAD box helicase family.</text>
</comment>
<dbReference type="GO" id="GO:0016787">
    <property type="term" value="F:hydrolase activity"/>
    <property type="evidence" value="ECO:0007669"/>
    <property type="project" value="UniProtKB-KW"/>
</dbReference>
<dbReference type="InterPro" id="IPR027417">
    <property type="entry name" value="P-loop_NTPase"/>
</dbReference>
<dbReference type="PROSITE" id="PS00039">
    <property type="entry name" value="DEAD_ATP_HELICASE"/>
    <property type="match status" value="1"/>
</dbReference>
<dbReference type="GO" id="GO:0005829">
    <property type="term" value="C:cytosol"/>
    <property type="evidence" value="ECO:0007669"/>
    <property type="project" value="TreeGrafter"/>
</dbReference>
<organism evidence="12">
    <name type="scientific">Ignavibacterium album</name>
    <dbReference type="NCBI Taxonomy" id="591197"/>
    <lineage>
        <taxon>Bacteria</taxon>
        <taxon>Pseudomonadati</taxon>
        <taxon>Ignavibacteriota</taxon>
        <taxon>Ignavibacteria</taxon>
        <taxon>Ignavibacteriales</taxon>
        <taxon>Ignavibacteriaceae</taxon>
        <taxon>Ignavibacterium</taxon>
    </lineage>
</organism>
<evidence type="ECO:0000256" key="8">
    <source>
        <dbReference type="SAM" id="MobiDB-lite"/>
    </source>
</evidence>
<keyword evidence="3 7" id="KW-0347">Helicase</keyword>
<dbReference type="PROSITE" id="PS51195">
    <property type="entry name" value="Q_MOTIF"/>
    <property type="match status" value="1"/>
</dbReference>
<dbReference type="PROSITE" id="PS51194">
    <property type="entry name" value="HELICASE_CTER"/>
    <property type="match status" value="1"/>
</dbReference>
<sequence>MKTFEELGLEHSIVTAIKELGFQNPMSVQEKVIPVLLENNETDVIALAQTGTGKTAAYGLPIIQNVNTKKSHTQFLILSPTRELCLQIADDLSDFAKYKNDVKIAAVFGGSSIERQIQLIRNGAHIISATPGRLLDLVKRKVVDLSKITAVVLDEADEMLNMGFRDDLEAILKSTPDAKNTLLFSATMSADIRSIANKFMFEPVEITIGKKNVGAENINHICYTVNAKDRYLSLKRIVDFHPEIYGIIFCRTKRETQEVADLLMKDGYNAEALHGDLSQAQREAVMNKFRHKNVRLLIATDVAARGLDVDNLTHVINYNLPDELEVYTHRSGRTGRAGKAGTSIVITNLKEKSKLRTIENQTNKKFEHKQVPTGDEICAKQLFHLVDRVEKVEVDDSKIESFLPDIMKKLDWLDREELIKKFVSVEFNRFLSYYNNLKDVETPVESLKFKSNKSSNYNFTRFFINLGMLDSLKPKTLIDMINEFTGTNDIEIGDIEILKTFSFFDIDSDYADKIIFAFKNKYSGKRKISVEISEGRNKNKTKNTFRKKENNSRKDFGNREFRRKKNSFSHY</sequence>
<dbReference type="GO" id="GO:0005524">
    <property type="term" value="F:ATP binding"/>
    <property type="evidence" value="ECO:0007669"/>
    <property type="project" value="UniProtKB-KW"/>
</dbReference>
<feature type="domain" description="Helicase C-terminal" evidence="10">
    <location>
        <begin position="233"/>
        <end position="377"/>
    </location>
</feature>
<dbReference type="SUPFAM" id="SSF52540">
    <property type="entry name" value="P-loop containing nucleoside triphosphate hydrolases"/>
    <property type="match status" value="1"/>
</dbReference>
<evidence type="ECO:0000259" key="10">
    <source>
        <dbReference type="PROSITE" id="PS51194"/>
    </source>
</evidence>
<comment type="caution">
    <text evidence="12">The sequence shown here is derived from an EMBL/GenBank/DDBJ whole genome shotgun (WGS) entry which is preliminary data.</text>
</comment>
<keyword evidence="2 7" id="KW-0378">Hydrolase</keyword>
<dbReference type="InterPro" id="IPR012677">
    <property type="entry name" value="Nucleotide-bd_a/b_plait_sf"/>
</dbReference>
<feature type="short sequence motif" description="Q motif" evidence="6">
    <location>
        <begin position="2"/>
        <end position="30"/>
    </location>
</feature>
<dbReference type="CDD" id="cd18787">
    <property type="entry name" value="SF2_C_DEAD"/>
    <property type="match status" value="1"/>
</dbReference>